<protein>
    <recommendedName>
        <fullName evidence="2">Radical SAM core domain-containing protein</fullName>
    </recommendedName>
</protein>
<dbReference type="SUPFAM" id="SSF102114">
    <property type="entry name" value="Radical SAM enzymes"/>
    <property type="match status" value="1"/>
</dbReference>
<dbReference type="InterPro" id="IPR058240">
    <property type="entry name" value="rSAM_sf"/>
</dbReference>
<dbReference type="InterPro" id="IPR013785">
    <property type="entry name" value="Aldolase_TIM"/>
</dbReference>
<evidence type="ECO:0000313" key="1">
    <source>
        <dbReference type="EMBL" id="CAE0434912.1"/>
    </source>
</evidence>
<gene>
    <name evidence="1" type="ORF">ASTO00021_LOCUS5208</name>
</gene>
<dbReference type="AlphaFoldDB" id="A0A7S3LNZ3"/>
<name>A0A7S3LNZ3_9STRA</name>
<dbReference type="Gene3D" id="3.20.20.70">
    <property type="entry name" value="Aldolase class I"/>
    <property type="match status" value="1"/>
</dbReference>
<organism evidence="1">
    <name type="scientific">Aplanochytrium stocchinoi</name>
    <dbReference type="NCBI Taxonomy" id="215587"/>
    <lineage>
        <taxon>Eukaryota</taxon>
        <taxon>Sar</taxon>
        <taxon>Stramenopiles</taxon>
        <taxon>Bigyra</taxon>
        <taxon>Labyrinthulomycetes</taxon>
        <taxon>Thraustochytrida</taxon>
        <taxon>Thraustochytriidae</taxon>
        <taxon>Aplanochytrium</taxon>
    </lineage>
</organism>
<proteinExistence type="predicted"/>
<reference evidence="1" key="1">
    <citation type="submission" date="2021-01" db="EMBL/GenBank/DDBJ databases">
        <authorList>
            <person name="Corre E."/>
            <person name="Pelletier E."/>
            <person name="Niang G."/>
            <person name="Scheremetjew M."/>
            <person name="Finn R."/>
            <person name="Kale V."/>
            <person name="Holt S."/>
            <person name="Cochrane G."/>
            <person name="Meng A."/>
            <person name="Brown T."/>
            <person name="Cohen L."/>
        </authorList>
    </citation>
    <scope>NUCLEOTIDE SEQUENCE</scope>
    <source>
        <strain evidence="1">GSBS06</strain>
    </source>
</reference>
<accession>A0A7S3LNZ3</accession>
<sequence>MSLLNFGRLSLRRNQQGFAYVLGGNLYLALTNQCPMCETTLIDSRGAGFKVAKESGFRPLDDDSPEPSPHELADIVNTSYSGDLNLGSMGELDTGVVFAGVGEPLIRVDALLETVKIVKEQRNAIRFRINTNGLYGSDATSCVVSKLIHSGVVVTNDQDQRRDSRIDCISVALMCDNPKAYDDIMKPQIKGGKAFGDVCNFICQLAEAGVNVECTAVDRPGVNITNTKNLALSLGARSFRTRSFFP</sequence>
<evidence type="ECO:0008006" key="2">
    <source>
        <dbReference type="Google" id="ProtNLM"/>
    </source>
</evidence>
<dbReference type="EMBL" id="HBIN01007119">
    <property type="protein sequence ID" value="CAE0434912.1"/>
    <property type="molecule type" value="Transcribed_RNA"/>
</dbReference>